<evidence type="ECO:0000313" key="3">
    <source>
        <dbReference type="EMBL" id="OMI03959.1"/>
    </source>
</evidence>
<proteinExistence type="predicted"/>
<keyword evidence="2" id="KW-0812">Transmembrane</keyword>
<dbReference type="PROSITE" id="PS51257">
    <property type="entry name" value="PROKAR_LIPOPROTEIN"/>
    <property type="match status" value="1"/>
</dbReference>
<reference evidence="3 4" key="1">
    <citation type="submission" date="2017-01" db="EMBL/GenBank/DDBJ databases">
        <title>Bacillus phylogenomics.</title>
        <authorList>
            <person name="Dunlap C."/>
        </authorList>
    </citation>
    <scope>NUCLEOTIDE SEQUENCE [LARGE SCALE GENOMIC DNA]</scope>
    <source>
        <strain evidence="3 4">NRRL B-41282</strain>
    </source>
</reference>
<dbReference type="RefSeq" id="WP_076760759.1">
    <property type="nucleotide sequence ID" value="NZ_JARMMK010000003.1"/>
</dbReference>
<evidence type="ECO:0000256" key="2">
    <source>
        <dbReference type="SAM" id="Phobius"/>
    </source>
</evidence>
<evidence type="ECO:0000313" key="4">
    <source>
        <dbReference type="Proteomes" id="UP000187367"/>
    </source>
</evidence>
<dbReference type="OrthoDB" id="2940407at2"/>
<protein>
    <submittedName>
        <fullName evidence="3">Uncharacterized protein</fullName>
    </submittedName>
</protein>
<feature type="transmembrane region" description="Helical" evidence="2">
    <location>
        <begin position="40"/>
        <end position="64"/>
    </location>
</feature>
<sequence>MKRILQITGIFLIAAAIILSCFMIHDVVFDPYMEDSQSMLFFTIGSYLSTPAFCIIGGFILLGISKLIELQEKNNAILAENLDLIDQNASITAQNEAEHEENQNAQEPDRTSDADSFTLPAADDRKYWNG</sequence>
<accession>A0A1R1RZZ2</accession>
<gene>
    <name evidence="3" type="ORF">BW143_14015</name>
</gene>
<keyword evidence="2" id="KW-1133">Transmembrane helix</keyword>
<feature type="region of interest" description="Disordered" evidence="1">
    <location>
        <begin position="93"/>
        <end position="130"/>
    </location>
</feature>
<dbReference type="AlphaFoldDB" id="A0A1R1RZZ2"/>
<organism evidence="3 4">
    <name type="scientific">Bacillus swezeyi</name>
    <dbReference type="NCBI Taxonomy" id="1925020"/>
    <lineage>
        <taxon>Bacteria</taxon>
        <taxon>Bacillati</taxon>
        <taxon>Bacillota</taxon>
        <taxon>Bacilli</taxon>
        <taxon>Bacillales</taxon>
        <taxon>Bacillaceae</taxon>
        <taxon>Bacillus</taxon>
    </lineage>
</organism>
<keyword evidence="4" id="KW-1185">Reference proteome</keyword>
<evidence type="ECO:0000256" key="1">
    <source>
        <dbReference type="SAM" id="MobiDB-lite"/>
    </source>
</evidence>
<keyword evidence="2" id="KW-0472">Membrane</keyword>
<feature type="transmembrane region" description="Helical" evidence="2">
    <location>
        <begin position="7"/>
        <end position="28"/>
    </location>
</feature>
<dbReference type="Proteomes" id="UP000187367">
    <property type="component" value="Unassembled WGS sequence"/>
</dbReference>
<dbReference type="EMBL" id="MTJL01000027">
    <property type="protein sequence ID" value="OMI03959.1"/>
    <property type="molecule type" value="Genomic_DNA"/>
</dbReference>
<accession>A0A1R1QIC0</accession>
<comment type="caution">
    <text evidence="3">The sequence shown here is derived from an EMBL/GenBank/DDBJ whole genome shotgun (WGS) entry which is preliminary data.</text>
</comment>
<name>A0A1R1RZZ2_9BACI</name>
<feature type="compositionally biased region" description="Basic and acidic residues" evidence="1">
    <location>
        <begin position="96"/>
        <end position="113"/>
    </location>
</feature>